<evidence type="ECO:0000313" key="1">
    <source>
        <dbReference type="EMBL" id="KIK99850.1"/>
    </source>
</evidence>
<protein>
    <submittedName>
        <fullName evidence="1">Uncharacterized protein</fullName>
    </submittedName>
</protein>
<dbReference type="AlphaFoldDB" id="A0A0D0ECR9"/>
<dbReference type="InParanoid" id="A0A0D0ECR9"/>
<dbReference type="PANTHER" id="PTHR31366">
    <property type="entry name" value="UPF0739 PROTEIN C1ORF74"/>
    <property type="match status" value="1"/>
</dbReference>
<reference evidence="2" key="2">
    <citation type="submission" date="2015-01" db="EMBL/GenBank/DDBJ databases">
        <title>Evolutionary Origins and Diversification of the Mycorrhizal Mutualists.</title>
        <authorList>
            <consortium name="DOE Joint Genome Institute"/>
            <consortium name="Mycorrhizal Genomics Consortium"/>
            <person name="Kohler A."/>
            <person name="Kuo A."/>
            <person name="Nagy L.G."/>
            <person name="Floudas D."/>
            <person name="Copeland A."/>
            <person name="Barry K.W."/>
            <person name="Cichocki N."/>
            <person name="Veneault-Fourrey C."/>
            <person name="LaButti K."/>
            <person name="Lindquist E.A."/>
            <person name="Lipzen A."/>
            <person name="Lundell T."/>
            <person name="Morin E."/>
            <person name="Murat C."/>
            <person name="Riley R."/>
            <person name="Ohm R."/>
            <person name="Sun H."/>
            <person name="Tunlid A."/>
            <person name="Henrissat B."/>
            <person name="Grigoriev I.V."/>
            <person name="Hibbett D.S."/>
            <person name="Martin F."/>
        </authorList>
    </citation>
    <scope>NUCLEOTIDE SEQUENCE [LARGE SCALE GENOMIC DNA]</scope>
    <source>
        <strain evidence="2">Ve08.2h10</strain>
    </source>
</reference>
<dbReference type="PANTHER" id="PTHR31366:SF2">
    <property type="entry name" value="UPF0739 PROTEIN C1ORF74"/>
    <property type="match status" value="1"/>
</dbReference>
<sequence>MGSTLFRASVATVLEEVESMKELRKSAHARRLRFAIDTCLVVHGIRAGYLVDAVSSPDPMRTFTALLSALHKKGSPFKNVVLWNHSSAMQSFIVNVPLLEAKLAGLTEGIEQCAFVHLHDPGDCFSVSSKTPDAVQDVLVNMQASMAVSLDMPSFSLPEALTQQVLVPLAAVVIDYPVAYVPASSEQTSFLGGEALDIYDVSFKCPLSSDSASNLQRDHVILMFSCPRVLASRHAELSPGALTEKLRVKFESSLESVGIHISVTHHTQTLDRVAL</sequence>
<accession>A0A0D0ECR9</accession>
<dbReference type="Proteomes" id="UP000054538">
    <property type="component" value="Unassembled WGS sequence"/>
</dbReference>
<keyword evidence="2" id="KW-1185">Reference proteome</keyword>
<organism evidence="1 2">
    <name type="scientific">Paxillus rubicundulus Ve08.2h10</name>
    <dbReference type="NCBI Taxonomy" id="930991"/>
    <lineage>
        <taxon>Eukaryota</taxon>
        <taxon>Fungi</taxon>
        <taxon>Dikarya</taxon>
        <taxon>Basidiomycota</taxon>
        <taxon>Agaricomycotina</taxon>
        <taxon>Agaricomycetes</taxon>
        <taxon>Agaricomycetidae</taxon>
        <taxon>Boletales</taxon>
        <taxon>Paxilineae</taxon>
        <taxon>Paxillaceae</taxon>
        <taxon>Paxillus</taxon>
    </lineage>
</organism>
<dbReference type="EMBL" id="KN824848">
    <property type="protein sequence ID" value="KIK99850.1"/>
    <property type="molecule type" value="Genomic_DNA"/>
</dbReference>
<evidence type="ECO:0000313" key="2">
    <source>
        <dbReference type="Proteomes" id="UP000054538"/>
    </source>
</evidence>
<dbReference type="HOGENOM" id="CLU_086728_0_0_1"/>
<dbReference type="InterPro" id="IPR027850">
    <property type="entry name" value="DUF4504"/>
</dbReference>
<proteinExistence type="predicted"/>
<dbReference type="OrthoDB" id="3267419at2759"/>
<gene>
    <name evidence="1" type="ORF">PAXRUDRAFT_131180</name>
</gene>
<reference evidence="1 2" key="1">
    <citation type="submission" date="2014-04" db="EMBL/GenBank/DDBJ databases">
        <authorList>
            <consortium name="DOE Joint Genome Institute"/>
            <person name="Kuo A."/>
            <person name="Kohler A."/>
            <person name="Jargeat P."/>
            <person name="Nagy L.G."/>
            <person name="Floudas D."/>
            <person name="Copeland A."/>
            <person name="Barry K.W."/>
            <person name="Cichocki N."/>
            <person name="Veneault-Fourrey C."/>
            <person name="LaButti K."/>
            <person name="Lindquist E.A."/>
            <person name="Lipzen A."/>
            <person name="Lundell T."/>
            <person name="Morin E."/>
            <person name="Murat C."/>
            <person name="Sun H."/>
            <person name="Tunlid A."/>
            <person name="Henrissat B."/>
            <person name="Grigoriev I.V."/>
            <person name="Hibbett D.S."/>
            <person name="Martin F."/>
            <person name="Nordberg H.P."/>
            <person name="Cantor M.N."/>
            <person name="Hua S.X."/>
        </authorList>
    </citation>
    <scope>NUCLEOTIDE SEQUENCE [LARGE SCALE GENOMIC DNA]</scope>
    <source>
        <strain evidence="1 2">Ve08.2h10</strain>
    </source>
</reference>
<name>A0A0D0ECR9_9AGAM</name>